<reference evidence="1 2" key="1">
    <citation type="journal article" date="2022" name="bioRxiv">
        <title>The genome of the oomycete Peronosclerospora sorghi, a cosmopolitan pathogen of maize and sorghum, is inflated with dispersed pseudogenes.</title>
        <authorList>
            <person name="Fletcher K."/>
            <person name="Martin F."/>
            <person name="Isakeit T."/>
            <person name="Cavanaugh K."/>
            <person name="Magill C."/>
            <person name="Michelmore R."/>
        </authorList>
    </citation>
    <scope>NUCLEOTIDE SEQUENCE [LARGE SCALE GENOMIC DNA]</scope>
    <source>
        <strain evidence="1">P6</strain>
    </source>
</reference>
<gene>
    <name evidence="1" type="ORF">PsorP6_006703</name>
</gene>
<sequence length="406" mass="46695">MLTSTMGTLNHNEARREELASLHAPIRTQETNRSVFRLRSRGWLDRENDLYLTVPKCMRGRCNVIFFPGDVQDFHASIRAGRFAEFRDFSYEAVAKLLCQKFGPTCNVWIVRPRRFKHGAYSSYDNFVATNEYGAAIQFWGGKKRISIMQMLFVLATKTDDATGDATKHLASLMQNTQATLRQQGGFVFLNVVHVSTALPMHLLGFSKGGTVLNQLVTELVRYSLNKKRSIHGQIRQGSVLASTRQFFSAVRGRPLYESYSPAKTQGWYADHFNALVRLWKRFIRRQLRLYVHVTPYQYEARMTRPWVKTEVNTFVHEMSLYGTDIQLIMYVDSNQGARTKIFVAYFTLSSWQLLRRRGKFLSLAFSTSRGFQGYSILSSETRKKKNHFHLAGACSPSCSDPDVRR</sequence>
<keyword evidence="2" id="KW-1185">Reference proteome</keyword>
<comment type="caution">
    <text evidence="1">The sequence shown here is derived from an EMBL/GenBank/DDBJ whole genome shotgun (WGS) entry which is preliminary data.</text>
</comment>
<name>A0ACC0W1D1_9STRA</name>
<proteinExistence type="predicted"/>
<protein>
    <submittedName>
        <fullName evidence="1">Uncharacterized protein</fullName>
    </submittedName>
</protein>
<evidence type="ECO:0000313" key="1">
    <source>
        <dbReference type="EMBL" id="KAI9912562.1"/>
    </source>
</evidence>
<organism evidence="1 2">
    <name type="scientific">Peronosclerospora sorghi</name>
    <dbReference type="NCBI Taxonomy" id="230839"/>
    <lineage>
        <taxon>Eukaryota</taxon>
        <taxon>Sar</taxon>
        <taxon>Stramenopiles</taxon>
        <taxon>Oomycota</taxon>
        <taxon>Peronosporomycetes</taxon>
        <taxon>Peronosporales</taxon>
        <taxon>Peronosporaceae</taxon>
        <taxon>Peronosclerospora</taxon>
    </lineage>
</organism>
<evidence type="ECO:0000313" key="2">
    <source>
        <dbReference type="Proteomes" id="UP001163321"/>
    </source>
</evidence>
<dbReference type="EMBL" id="CM047583">
    <property type="protein sequence ID" value="KAI9912562.1"/>
    <property type="molecule type" value="Genomic_DNA"/>
</dbReference>
<dbReference type="Proteomes" id="UP001163321">
    <property type="component" value="Chromosome 4"/>
</dbReference>
<accession>A0ACC0W1D1</accession>